<gene>
    <name evidence="5" type="primary">flr_4</name>
    <name evidence="5" type="ORF">MAMMFC1_03210</name>
</gene>
<dbReference type="RefSeq" id="WP_126309413.1">
    <property type="nucleotide sequence ID" value="NZ_AP018449.1"/>
</dbReference>
<feature type="domain" description="Flavin reductase like" evidence="4">
    <location>
        <begin position="11"/>
        <end position="166"/>
    </location>
</feature>
<dbReference type="GO" id="GO:0016646">
    <property type="term" value="F:oxidoreductase activity, acting on the CH-NH group of donors, NAD or NADP as acceptor"/>
    <property type="evidence" value="ECO:0007669"/>
    <property type="project" value="UniProtKB-ARBA"/>
</dbReference>
<sequence length="188" mass="20517">MNKKMLNHLNISPLPEPTVLVTVKTEAKEPNIITIAWTGVFSHSPAVVYIAVNPARYSHSLLEESKEYVINVPSENLAKIVDYCGIVSGKNVNKFAETGLTALPATVVKAPLIKECAVNIECRVKDVLNYGSHDLFVGEIVAVHYDEEAIKADGNPDLEKIRPYGYSLGEYRAMGEKLGVAGYSKRGG</sequence>
<dbReference type="AlphaFoldDB" id="A0A348AN69"/>
<evidence type="ECO:0000256" key="3">
    <source>
        <dbReference type="ARBA" id="ARBA00038054"/>
    </source>
</evidence>
<name>A0A348AN69_9FIRM</name>
<organism evidence="5 6">
    <name type="scientific">Methylomusa anaerophila</name>
    <dbReference type="NCBI Taxonomy" id="1930071"/>
    <lineage>
        <taxon>Bacteria</taxon>
        <taxon>Bacillati</taxon>
        <taxon>Bacillota</taxon>
        <taxon>Negativicutes</taxon>
        <taxon>Selenomonadales</taxon>
        <taxon>Sporomusaceae</taxon>
        <taxon>Methylomusa</taxon>
    </lineage>
</organism>
<proteinExistence type="inferred from homology"/>
<dbReference type="OrthoDB" id="9794638at2"/>
<protein>
    <submittedName>
        <fullName evidence="5">Flavoredoxin</fullName>
    </submittedName>
</protein>
<keyword evidence="6" id="KW-1185">Reference proteome</keyword>
<evidence type="ECO:0000313" key="6">
    <source>
        <dbReference type="Proteomes" id="UP000276437"/>
    </source>
</evidence>
<dbReference type="KEGG" id="mana:MAMMFC1_03210"/>
<evidence type="ECO:0000256" key="1">
    <source>
        <dbReference type="ARBA" id="ARBA00001917"/>
    </source>
</evidence>
<evidence type="ECO:0000259" key="4">
    <source>
        <dbReference type="SMART" id="SM00903"/>
    </source>
</evidence>
<evidence type="ECO:0000313" key="5">
    <source>
        <dbReference type="EMBL" id="BBB92517.1"/>
    </source>
</evidence>
<dbReference type="InterPro" id="IPR052174">
    <property type="entry name" value="Flavoredoxin"/>
</dbReference>
<dbReference type="GO" id="GO:0010181">
    <property type="term" value="F:FMN binding"/>
    <property type="evidence" value="ECO:0007669"/>
    <property type="project" value="InterPro"/>
</dbReference>
<dbReference type="InterPro" id="IPR012349">
    <property type="entry name" value="Split_barrel_FMN-bd"/>
</dbReference>
<dbReference type="Proteomes" id="UP000276437">
    <property type="component" value="Chromosome"/>
</dbReference>
<dbReference type="SMART" id="SM00903">
    <property type="entry name" value="Flavin_Reduct"/>
    <property type="match status" value="1"/>
</dbReference>
<accession>A0A348AN69</accession>
<comment type="cofactor">
    <cofactor evidence="1">
        <name>FMN</name>
        <dbReference type="ChEBI" id="CHEBI:58210"/>
    </cofactor>
</comment>
<dbReference type="PANTHER" id="PTHR43567:SF1">
    <property type="entry name" value="FLAVOREDOXIN"/>
    <property type="match status" value="1"/>
</dbReference>
<dbReference type="SUPFAM" id="SSF50475">
    <property type="entry name" value="FMN-binding split barrel"/>
    <property type="match status" value="1"/>
</dbReference>
<dbReference type="PANTHER" id="PTHR43567">
    <property type="entry name" value="FLAVOREDOXIN-RELATED-RELATED"/>
    <property type="match status" value="1"/>
</dbReference>
<comment type="similarity">
    <text evidence="3">Belongs to the flavoredoxin family.</text>
</comment>
<dbReference type="InterPro" id="IPR002563">
    <property type="entry name" value="Flavin_Rdtase-like_dom"/>
</dbReference>
<reference evidence="5 6" key="1">
    <citation type="journal article" date="2018" name="Int. J. Syst. Evol. Microbiol.">
        <title>Methylomusa anaerophila gen. nov., sp. nov., an anaerobic methanol-utilizing bacterium isolated from a microbial fuel cell.</title>
        <authorList>
            <person name="Amano N."/>
            <person name="Yamamuro A."/>
            <person name="Miyahara M."/>
            <person name="Kouzuma A."/>
            <person name="Abe T."/>
            <person name="Watanabe K."/>
        </authorList>
    </citation>
    <scope>NUCLEOTIDE SEQUENCE [LARGE SCALE GENOMIC DNA]</scope>
    <source>
        <strain evidence="5 6">MMFC1</strain>
    </source>
</reference>
<dbReference type="Pfam" id="PF01613">
    <property type="entry name" value="Flavin_Reduct"/>
    <property type="match status" value="1"/>
</dbReference>
<dbReference type="EMBL" id="AP018449">
    <property type="protein sequence ID" value="BBB92517.1"/>
    <property type="molecule type" value="Genomic_DNA"/>
</dbReference>
<keyword evidence="2" id="KW-0285">Flavoprotein</keyword>
<dbReference type="Gene3D" id="2.30.110.10">
    <property type="entry name" value="Electron Transport, Fmn-binding Protein, Chain A"/>
    <property type="match status" value="1"/>
</dbReference>
<evidence type="ECO:0000256" key="2">
    <source>
        <dbReference type="ARBA" id="ARBA00022630"/>
    </source>
</evidence>